<keyword evidence="1" id="KW-0472">Membrane</keyword>
<dbReference type="EMBL" id="UXAU01000014">
    <property type="protein sequence ID" value="VDC22253.1"/>
    <property type="molecule type" value="Genomic_DNA"/>
</dbReference>
<keyword evidence="1" id="KW-0812">Transmembrane</keyword>
<evidence type="ECO:0000313" key="3">
    <source>
        <dbReference type="Proteomes" id="UP000280861"/>
    </source>
</evidence>
<dbReference type="AlphaFoldDB" id="A0A3P5WF91"/>
<feature type="transmembrane region" description="Helical" evidence="1">
    <location>
        <begin position="65"/>
        <end position="86"/>
    </location>
</feature>
<reference evidence="2 3" key="1">
    <citation type="submission" date="2018-11" db="EMBL/GenBank/DDBJ databases">
        <authorList>
            <person name="Criscuolo A."/>
        </authorList>
    </citation>
    <scope>NUCLEOTIDE SEQUENCE [LARGE SCALE GENOMIC DNA]</scope>
    <source>
        <strain evidence="2">AT11b</strain>
    </source>
</reference>
<organism evidence="2 3">
    <name type="scientific">Arthrobacter ulcerisalmonis</name>
    <dbReference type="NCBI Taxonomy" id="2483813"/>
    <lineage>
        <taxon>Bacteria</taxon>
        <taxon>Bacillati</taxon>
        <taxon>Actinomycetota</taxon>
        <taxon>Actinomycetes</taxon>
        <taxon>Micrococcales</taxon>
        <taxon>Micrococcaceae</taxon>
        <taxon>Arthrobacter</taxon>
    </lineage>
</organism>
<evidence type="ECO:0000256" key="1">
    <source>
        <dbReference type="SAM" id="Phobius"/>
    </source>
</evidence>
<keyword evidence="1" id="KW-1133">Transmembrane helix</keyword>
<accession>A0A3P5WF91</accession>
<name>A0A3P5WF91_9MICC</name>
<sequence>MLALVLGSTVLSVQPADRARLLEIPRLGSVSFPDWVRSMEFGLSTLVLAILFMTTYFISPFRNDVLTPVIAVLALVYVSLSIWRIVEKYQVSKAGPSLSQMQIIWLRAIHVNQGHEAAIKELRSINPKMGTTQAERVVENLYRAEDER</sequence>
<proteinExistence type="predicted"/>
<evidence type="ECO:0000313" key="2">
    <source>
        <dbReference type="EMBL" id="VDC22253.1"/>
    </source>
</evidence>
<dbReference type="Proteomes" id="UP000280861">
    <property type="component" value="Unassembled WGS sequence"/>
</dbReference>
<gene>
    <name evidence="2" type="ORF">PSET11_00902</name>
</gene>
<feature type="transmembrane region" description="Helical" evidence="1">
    <location>
        <begin position="42"/>
        <end position="58"/>
    </location>
</feature>
<keyword evidence="3" id="KW-1185">Reference proteome</keyword>
<protein>
    <submittedName>
        <fullName evidence="2">Uncharacterized protein</fullName>
    </submittedName>
</protein>